<dbReference type="AlphaFoldDB" id="A9V6E5"/>
<feature type="region of interest" description="Disordered" evidence="2">
    <location>
        <begin position="1130"/>
        <end position="1160"/>
    </location>
</feature>
<feature type="coiled-coil region" evidence="1">
    <location>
        <begin position="1058"/>
        <end position="1085"/>
    </location>
</feature>
<protein>
    <recommendedName>
        <fullName evidence="5">EF-hand domain-containing protein</fullName>
    </recommendedName>
</protein>
<organism evidence="3 4">
    <name type="scientific">Monosiga brevicollis</name>
    <name type="common">Choanoflagellate</name>
    <dbReference type="NCBI Taxonomy" id="81824"/>
    <lineage>
        <taxon>Eukaryota</taxon>
        <taxon>Choanoflagellata</taxon>
        <taxon>Craspedida</taxon>
        <taxon>Salpingoecidae</taxon>
        <taxon>Monosiga</taxon>
    </lineage>
</organism>
<evidence type="ECO:0000313" key="4">
    <source>
        <dbReference type="Proteomes" id="UP000001357"/>
    </source>
</evidence>
<dbReference type="EMBL" id="CH991563">
    <property type="protein sequence ID" value="EDQ86795.1"/>
    <property type="molecule type" value="Genomic_DNA"/>
</dbReference>
<feature type="region of interest" description="Disordered" evidence="2">
    <location>
        <begin position="821"/>
        <end position="840"/>
    </location>
</feature>
<feature type="compositionally biased region" description="Low complexity" evidence="2">
    <location>
        <begin position="83"/>
        <end position="104"/>
    </location>
</feature>
<evidence type="ECO:0000256" key="1">
    <source>
        <dbReference type="SAM" id="Coils"/>
    </source>
</evidence>
<feature type="region of interest" description="Disordered" evidence="2">
    <location>
        <begin position="900"/>
        <end position="932"/>
    </location>
</feature>
<dbReference type="Proteomes" id="UP000001357">
    <property type="component" value="Unassembled WGS sequence"/>
</dbReference>
<feature type="compositionally biased region" description="Polar residues" evidence="2">
    <location>
        <begin position="1004"/>
        <end position="1014"/>
    </location>
</feature>
<feature type="region of interest" description="Disordered" evidence="2">
    <location>
        <begin position="81"/>
        <end position="112"/>
    </location>
</feature>
<evidence type="ECO:0000313" key="3">
    <source>
        <dbReference type="EMBL" id="EDQ86795.1"/>
    </source>
</evidence>
<evidence type="ECO:0000256" key="2">
    <source>
        <dbReference type="SAM" id="MobiDB-lite"/>
    </source>
</evidence>
<evidence type="ECO:0008006" key="5">
    <source>
        <dbReference type="Google" id="ProtNLM"/>
    </source>
</evidence>
<dbReference type="GeneID" id="5893657"/>
<accession>A9V6E5</accession>
<dbReference type="PANTHER" id="PTHR45615:SF80">
    <property type="entry name" value="GRIP DOMAIN-CONTAINING PROTEIN"/>
    <property type="match status" value="1"/>
</dbReference>
<keyword evidence="4" id="KW-1185">Reference proteome</keyword>
<feature type="region of interest" description="Disordered" evidence="2">
    <location>
        <begin position="1087"/>
        <end position="1110"/>
    </location>
</feature>
<reference evidence="3 4" key="1">
    <citation type="journal article" date="2008" name="Nature">
        <title>The genome of the choanoflagellate Monosiga brevicollis and the origin of metazoans.</title>
        <authorList>
            <consortium name="JGI Sequencing"/>
            <person name="King N."/>
            <person name="Westbrook M.J."/>
            <person name="Young S.L."/>
            <person name="Kuo A."/>
            <person name="Abedin M."/>
            <person name="Chapman J."/>
            <person name="Fairclough S."/>
            <person name="Hellsten U."/>
            <person name="Isogai Y."/>
            <person name="Letunic I."/>
            <person name="Marr M."/>
            <person name="Pincus D."/>
            <person name="Putnam N."/>
            <person name="Rokas A."/>
            <person name="Wright K.J."/>
            <person name="Zuzow R."/>
            <person name="Dirks W."/>
            <person name="Good M."/>
            <person name="Goodstein D."/>
            <person name="Lemons D."/>
            <person name="Li W."/>
            <person name="Lyons J.B."/>
            <person name="Morris A."/>
            <person name="Nichols S."/>
            <person name="Richter D.J."/>
            <person name="Salamov A."/>
            <person name="Bork P."/>
            <person name="Lim W.A."/>
            <person name="Manning G."/>
            <person name="Miller W.T."/>
            <person name="McGinnis W."/>
            <person name="Shapiro H."/>
            <person name="Tjian R."/>
            <person name="Grigoriev I.V."/>
            <person name="Rokhsar D."/>
        </authorList>
    </citation>
    <scope>NUCLEOTIDE SEQUENCE [LARGE SCALE GENOMIC DNA]</scope>
    <source>
        <strain evidence="4">MX1 / ATCC 50154</strain>
    </source>
</reference>
<dbReference type="RefSeq" id="XP_001748340.1">
    <property type="nucleotide sequence ID" value="XM_001748288.1"/>
</dbReference>
<dbReference type="KEGG" id="mbr:MONBRDRAFT_27915"/>
<dbReference type="InterPro" id="IPR011992">
    <property type="entry name" value="EF-hand-dom_pair"/>
</dbReference>
<keyword evidence="1" id="KW-0175">Coiled coil</keyword>
<dbReference type="InParanoid" id="A9V6E5"/>
<proteinExistence type="predicted"/>
<feature type="compositionally biased region" description="Polar residues" evidence="2">
    <location>
        <begin position="1033"/>
        <end position="1043"/>
    </location>
</feature>
<feature type="region of interest" description="Disordered" evidence="2">
    <location>
        <begin position="992"/>
        <end position="1045"/>
    </location>
</feature>
<feature type="region of interest" description="Disordered" evidence="2">
    <location>
        <begin position="616"/>
        <end position="637"/>
    </location>
</feature>
<feature type="compositionally biased region" description="Low complexity" evidence="2">
    <location>
        <begin position="1239"/>
        <end position="1256"/>
    </location>
</feature>
<gene>
    <name evidence="3" type="ORF">MONBRDRAFT_27915</name>
</gene>
<dbReference type="SUPFAM" id="SSF47473">
    <property type="entry name" value="EF-hand"/>
    <property type="match status" value="1"/>
</dbReference>
<name>A9V6E5_MONBE</name>
<feature type="region of interest" description="Disordered" evidence="2">
    <location>
        <begin position="1227"/>
        <end position="1278"/>
    </location>
</feature>
<dbReference type="PANTHER" id="PTHR45615">
    <property type="entry name" value="MYOSIN HEAVY CHAIN, NON-MUSCLE"/>
    <property type="match status" value="1"/>
</dbReference>
<sequence>MALPKRRLSTVSQLFSAADLHEDQILDCNALAALLVQTGTANAANAVDLAAEILADLDVTHQGHVSARDFLNSAAQNLPHMVSAHTSQRSSRRSSATRGEARSTFLSRADSESSTSAHARLFSRRSSHGLLPPAPQPDAPPEVHAMDFDKRRAMWEIFLQAAHESQPNRISRADIYRLINDHSLLAAYGLSPSQTKHFEFAPIAVDDIFAQLGKSEEADLDFDCFCAAFASHFTVHGNVVSPDLLVRAEIRALVSANSSLQDQVLDMRKDLEQIAHQAETRELAIREQTDHLEDTYSQDVEDLQKENQVLRSENARLRQVLKGAVASSAALDQDMKNYNHRLSTLHDQYVHRLDHPLASPHGHDAFGRLRDWCRRSSNLFQDGHCDSAATHELLDELDAIEQDIGRCQYAGSPVFERQNSGRLPSISEGRVSEALPDQLERLAHDYRELQACSERDLRDLSARYSMELQELRHERDMLQEQLADLNGETMPAVAPSTETDMLAAAQANLDAVILERDKAQGDLHDAQQQICDLEEQLRSLQAVHQQVLADHTEEDRAALEQVEQLEALLQQARRELRENQEAHRREIDMLKLAHEHARRQLTDEWSRRIRELETQRAQQQRLAQSRPSSAATNLTASSSSTGVYGQVIILQKARVNLNALSTVAAQLQADVLDWQSTTRELMEQAIQKLEHRAALARSTDASALVWPAYGLDLLAELQREREARYRLERQLTQLDTEHRPRKNLTATFTDPVPKRAEPFDDSATQAVRMKSEDGNLNINLEQKDLALELQRDIERHATREGELLHQLANADDALSTAIASQPGTSRAPSMTSVPSLSQLSSARPSLSEAIVNSESRGALTQRLSRSSMAQQGEHIIELYNQLRESQGEVQALRAALQRMEQMGSQKQLHQQQHSPSRQRTGSLQKHQGSAQDIPNAVARVGEQVPQASRSEWTTVVTPTEWYVPQKTCAKGIITSHGSSAATIRLPSRALASAQEGEVEIQPTDAHSQRATSPLNDRPRVPGARSHPRDKTTAKPSQFNTSDSYVEPEWSSTLLRSDKRRLLDLIAELRAELHDARTRALHEQQRAVRLEDAMDRQHRRRTSKEAREQGTLPHFLQVNSSSRPLDWYALPPGSSQRFQSPVRKRSVSSDRLKAPGQPVRSLAERSSAANIYGACHSVGNVHRQPDAIGKSSQYEHAFDASTPRRAHTLSRLHKGELLTAEQLDFEGWDDASDGHGPIESPVSQTASSSASFVPGSSEGLMPQYPKHTLVQPRPSNTCR</sequence>
<feature type="compositionally biased region" description="Polar residues" evidence="2">
    <location>
        <begin position="902"/>
        <end position="932"/>
    </location>
</feature>
<feature type="coiled-coil region" evidence="1">
    <location>
        <begin position="293"/>
        <end position="320"/>
    </location>
</feature>
<feature type="region of interest" description="Disordered" evidence="2">
    <location>
        <begin position="736"/>
        <end position="760"/>
    </location>
</feature>